<comment type="caution">
    <text evidence="4">The sequence shown here is derived from an EMBL/GenBank/DDBJ whole genome shotgun (WGS) entry which is preliminary data.</text>
</comment>
<dbReference type="OrthoDB" id="10024479at2759"/>
<evidence type="ECO:0000256" key="1">
    <source>
        <dbReference type="ARBA" id="ARBA00023054"/>
    </source>
</evidence>
<dbReference type="Proteomes" id="UP000700334">
    <property type="component" value="Unassembled WGS sequence"/>
</dbReference>
<evidence type="ECO:0000313" key="5">
    <source>
        <dbReference type="Proteomes" id="UP000700334"/>
    </source>
</evidence>
<accession>A0A8J6DF60</accession>
<dbReference type="PANTHER" id="PTHR34916">
    <property type="entry name" value="GI:13385330"/>
    <property type="match status" value="1"/>
</dbReference>
<reference evidence="4" key="1">
    <citation type="journal article" date="2021" name="Evol. Appl.">
        <title>The genome of the Pyrenean desman and the effects of bottlenecks and inbreeding on the genomic landscape of an endangered species.</title>
        <authorList>
            <person name="Escoda L."/>
            <person name="Castresana J."/>
        </authorList>
    </citation>
    <scope>NUCLEOTIDE SEQUENCE</scope>
    <source>
        <strain evidence="4">IBE-C5619</strain>
    </source>
</reference>
<dbReference type="EMBL" id="JAGFMF010012193">
    <property type="protein sequence ID" value="KAG8506016.1"/>
    <property type="molecule type" value="Genomic_DNA"/>
</dbReference>
<feature type="compositionally biased region" description="Low complexity" evidence="2">
    <location>
        <begin position="324"/>
        <end position="335"/>
    </location>
</feature>
<keyword evidence="1" id="KW-0175">Coiled coil</keyword>
<feature type="domain" description="Translin-associated factor X-interacting protein 1 N-terminal" evidence="3">
    <location>
        <begin position="220"/>
        <end position="286"/>
    </location>
</feature>
<dbReference type="InterPro" id="IPR032755">
    <property type="entry name" value="TSNAXIP1_N"/>
</dbReference>
<dbReference type="Pfam" id="PF15739">
    <property type="entry name" value="TSNAXIP1_N"/>
    <property type="match status" value="1"/>
</dbReference>
<evidence type="ECO:0000313" key="4">
    <source>
        <dbReference type="EMBL" id="KAG8506016.1"/>
    </source>
</evidence>
<name>A0A8J6DF60_GALPY</name>
<feature type="region of interest" description="Disordered" evidence="2">
    <location>
        <begin position="313"/>
        <end position="336"/>
    </location>
</feature>
<dbReference type="PANTHER" id="PTHR34916:SF1">
    <property type="entry name" value="GI:13385330"/>
    <property type="match status" value="1"/>
</dbReference>
<evidence type="ECO:0000256" key="2">
    <source>
        <dbReference type="SAM" id="MobiDB-lite"/>
    </source>
</evidence>
<protein>
    <recommendedName>
        <fullName evidence="3">Translin-associated factor X-interacting protein 1 N-terminal domain-containing protein</fullName>
    </recommendedName>
</protein>
<feature type="compositionally biased region" description="Gly residues" evidence="2">
    <location>
        <begin position="313"/>
        <end position="323"/>
    </location>
</feature>
<sequence length="443" mass="48478">MSSRPAHLPWRHCETPGVHTLCNLTRLLDKLQKGHRDEVQLYTTGHLNPDKLYRPPETILHHWANACRPRAAAGPSVDGQLAGRVAAMKDALAEFTVRTALSPRDGRGTPLFRYLNPERWTSEDHLAPQAQRAGLRPDWRAKEELRMPELKVLRYSGREQSAGRAAAPGQDRFRYVSSYLGGATRADQYRAFLRFQKDVLATRDLREHDFTGAKAAAAHEQKLARGLRELCVCAPQELGRLSIFSDVFSDICSRSLVFGEILKEIKDEYELYMAILLDTRPAEQQQVTACVLSRPDAAGPAAANPALAAAGEEGAGAGAGPGGAPEVAARAGPSGRPAPPFAPAHLCGAEAERDIVETPRGHRVPRALSLPFPRPSVPWGCGRGWLTRAPAHPRPARPPAQAFLDYLQGLERRPVKTPDVQQARAQLRQLVTAVRAALARNEG</sequence>
<dbReference type="AlphaFoldDB" id="A0A8J6DF60"/>
<evidence type="ECO:0000259" key="3">
    <source>
        <dbReference type="Pfam" id="PF15739"/>
    </source>
</evidence>
<gene>
    <name evidence="4" type="ORF">J0S82_011695</name>
</gene>
<organism evidence="4 5">
    <name type="scientific">Galemys pyrenaicus</name>
    <name type="common">Iberian desman</name>
    <name type="synonym">Pyrenean desman</name>
    <dbReference type="NCBI Taxonomy" id="202257"/>
    <lineage>
        <taxon>Eukaryota</taxon>
        <taxon>Metazoa</taxon>
        <taxon>Chordata</taxon>
        <taxon>Craniata</taxon>
        <taxon>Vertebrata</taxon>
        <taxon>Euteleostomi</taxon>
        <taxon>Mammalia</taxon>
        <taxon>Eutheria</taxon>
        <taxon>Laurasiatheria</taxon>
        <taxon>Eulipotyphla</taxon>
        <taxon>Talpidae</taxon>
        <taxon>Galemys</taxon>
    </lineage>
</organism>
<proteinExistence type="predicted"/>
<keyword evidence="5" id="KW-1185">Reference proteome</keyword>